<evidence type="ECO:0000256" key="8">
    <source>
        <dbReference type="ARBA" id="ARBA00022842"/>
    </source>
</evidence>
<dbReference type="InterPro" id="IPR036397">
    <property type="entry name" value="RNaseH_sf"/>
</dbReference>
<dbReference type="InterPro" id="IPR012337">
    <property type="entry name" value="RNaseH-like_sf"/>
</dbReference>
<feature type="binding site" evidence="13">
    <location>
        <position position="13"/>
    </location>
    <ligand>
        <name>Mg(2+)</name>
        <dbReference type="ChEBI" id="CHEBI:18420"/>
        <label>1</label>
    </ligand>
</feature>
<dbReference type="GO" id="GO:0048476">
    <property type="term" value="C:Holliday junction resolvase complex"/>
    <property type="evidence" value="ECO:0007669"/>
    <property type="project" value="UniProtKB-UniRule"/>
</dbReference>
<dbReference type="GO" id="GO:0008821">
    <property type="term" value="F:crossover junction DNA endonuclease activity"/>
    <property type="evidence" value="ECO:0007669"/>
    <property type="project" value="UniProtKB-UniRule"/>
</dbReference>
<evidence type="ECO:0000256" key="14">
    <source>
        <dbReference type="NCBIfam" id="TIGR00228"/>
    </source>
</evidence>
<evidence type="ECO:0000256" key="11">
    <source>
        <dbReference type="ARBA" id="ARBA00023204"/>
    </source>
</evidence>
<comment type="subcellular location">
    <subcellularLocation>
        <location evidence="13">Cytoplasm</location>
    </subcellularLocation>
</comment>
<evidence type="ECO:0000256" key="9">
    <source>
        <dbReference type="ARBA" id="ARBA00023125"/>
    </source>
</evidence>
<comment type="cofactor">
    <cofactor evidence="13">
        <name>Mg(2+)</name>
        <dbReference type="ChEBI" id="CHEBI:18420"/>
    </cofactor>
    <text evidence="13">Binds 2 Mg(2+) ion per subunit.</text>
</comment>
<feature type="binding site" evidence="13">
    <location>
        <position position="73"/>
    </location>
    <ligand>
        <name>Mg(2+)</name>
        <dbReference type="ChEBI" id="CHEBI:18420"/>
        <label>2</label>
    </ligand>
</feature>
<evidence type="ECO:0000256" key="10">
    <source>
        <dbReference type="ARBA" id="ARBA00023172"/>
    </source>
</evidence>
<keyword evidence="6 13" id="KW-0227">DNA damage</keyword>
<keyword evidence="2 13" id="KW-0963">Cytoplasm</keyword>
<dbReference type="GO" id="GO:0006310">
    <property type="term" value="P:DNA recombination"/>
    <property type="evidence" value="ECO:0007669"/>
    <property type="project" value="UniProtKB-UniRule"/>
</dbReference>
<dbReference type="AlphaFoldDB" id="A0A388TCJ2"/>
<comment type="caution">
    <text evidence="15">The sequence shown here is derived from an EMBL/GenBank/DDBJ whole genome shotgun (WGS) entry which is preliminary data.</text>
</comment>
<dbReference type="GO" id="GO:0003677">
    <property type="term" value="F:DNA binding"/>
    <property type="evidence" value="ECO:0007669"/>
    <property type="project" value="UniProtKB-KW"/>
</dbReference>
<comment type="similarity">
    <text evidence="1 13">Belongs to the RuvC family.</text>
</comment>
<dbReference type="PANTHER" id="PTHR30194:SF3">
    <property type="entry name" value="CROSSOVER JUNCTION ENDODEOXYRIBONUCLEASE RUVC"/>
    <property type="match status" value="1"/>
</dbReference>
<keyword evidence="16" id="KW-1185">Reference proteome</keyword>
<evidence type="ECO:0000313" key="16">
    <source>
        <dbReference type="Proteomes" id="UP000269352"/>
    </source>
</evidence>
<keyword evidence="7 13" id="KW-0378">Hydrolase</keyword>
<dbReference type="InterPro" id="IPR002176">
    <property type="entry name" value="X-over_junc_endoDNase_RuvC"/>
</dbReference>
<dbReference type="GO" id="GO:0006281">
    <property type="term" value="P:DNA repair"/>
    <property type="evidence" value="ECO:0007669"/>
    <property type="project" value="UniProtKB-UniRule"/>
</dbReference>
<dbReference type="HAMAP" id="MF_00034">
    <property type="entry name" value="RuvC"/>
    <property type="match status" value="1"/>
</dbReference>
<dbReference type="GO" id="GO:0000287">
    <property type="term" value="F:magnesium ion binding"/>
    <property type="evidence" value="ECO:0007669"/>
    <property type="project" value="UniProtKB-UniRule"/>
</dbReference>
<evidence type="ECO:0000256" key="3">
    <source>
        <dbReference type="ARBA" id="ARBA00022722"/>
    </source>
</evidence>
<evidence type="ECO:0000256" key="13">
    <source>
        <dbReference type="HAMAP-Rule" id="MF_00034"/>
    </source>
</evidence>
<comment type="subunit">
    <text evidence="13">Homodimer which binds Holliday junction (HJ) DNA. The HJ becomes 2-fold symmetrical on binding to RuvC with unstacked arms; it has a different conformation from HJ DNA in complex with RuvA. In the full resolvosome a probable DNA-RuvA(4)-RuvB(12)-RuvC(2) complex forms which resolves the HJ.</text>
</comment>
<feature type="binding site" evidence="13">
    <location>
        <position position="146"/>
    </location>
    <ligand>
        <name>Mg(2+)</name>
        <dbReference type="ChEBI" id="CHEBI:18420"/>
        <label>1</label>
    </ligand>
</feature>
<dbReference type="Gene3D" id="3.30.420.10">
    <property type="entry name" value="Ribonuclease H-like superfamily/Ribonuclease H"/>
    <property type="match status" value="1"/>
</dbReference>
<dbReference type="SUPFAM" id="SSF53098">
    <property type="entry name" value="Ribonuclease H-like"/>
    <property type="match status" value="1"/>
</dbReference>
<feature type="active site" evidence="13">
    <location>
        <position position="146"/>
    </location>
</feature>
<evidence type="ECO:0000256" key="4">
    <source>
        <dbReference type="ARBA" id="ARBA00022723"/>
    </source>
</evidence>
<dbReference type="FunFam" id="3.30.420.10:FF:000002">
    <property type="entry name" value="Crossover junction endodeoxyribonuclease RuvC"/>
    <property type="match status" value="1"/>
</dbReference>
<keyword evidence="5 13" id="KW-0255">Endonuclease</keyword>
<proteinExistence type="inferred from homology"/>
<evidence type="ECO:0000256" key="5">
    <source>
        <dbReference type="ARBA" id="ARBA00022759"/>
    </source>
</evidence>
<keyword evidence="3 13" id="KW-0540">Nuclease</keyword>
<dbReference type="PANTHER" id="PTHR30194">
    <property type="entry name" value="CROSSOVER JUNCTION ENDODEOXYRIBONUCLEASE RUVC"/>
    <property type="match status" value="1"/>
</dbReference>
<dbReference type="EMBL" id="BGZN01000034">
    <property type="protein sequence ID" value="GBR74204.1"/>
    <property type="molecule type" value="Genomic_DNA"/>
</dbReference>
<keyword evidence="15" id="KW-0347">Helicase</keyword>
<gene>
    <name evidence="13 15" type="primary">ruvC</name>
    <name evidence="15" type="ORF">NO1_1424</name>
</gene>
<dbReference type="EC" id="3.1.21.10" evidence="13 14"/>
<evidence type="ECO:0000256" key="7">
    <source>
        <dbReference type="ARBA" id="ARBA00022801"/>
    </source>
</evidence>
<evidence type="ECO:0000313" key="15">
    <source>
        <dbReference type="EMBL" id="GBR74204.1"/>
    </source>
</evidence>
<dbReference type="PRINTS" id="PR00696">
    <property type="entry name" value="RSOLVASERUVC"/>
</dbReference>
<feature type="active site" evidence="13">
    <location>
        <position position="13"/>
    </location>
</feature>
<comment type="function">
    <text evidence="13">The RuvA-RuvB-RuvC complex processes Holliday junction (HJ) DNA during genetic recombination and DNA repair. Endonuclease that resolves HJ intermediates. Cleaves cruciform DNA by making single-stranded nicks across the HJ at symmetrical positions within the homologous arms, yielding a 5'-phosphate and a 3'-hydroxyl group; requires a central core of homology in the junction. The consensus cleavage sequence is 5'-(A/T)TT(C/G)-3'. Cleavage occurs on the 3'-side of the TT dinucleotide at the point of strand exchange. HJ branch migration catalyzed by RuvA-RuvB allows RuvC to scan DNA until it finds its consensus sequence, where it cleaves and resolves the cruciform DNA.</text>
</comment>
<evidence type="ECO:0000256" key="12">
    <source>
        <dbReference type="ARBA" id="ARBA00029354"/>
    </source>
</evidence>
<dbReference type="Proteomes" id="UP000269352">
    <property type="component" value="Unassembled WGS sequence"/>
</dbReference>
<dbReference type="NCBIfam" id="NF000711">
    <property type="entry name" value="PRK00039.2-1"/>
    <property type="match status" value="1"/>
</dbReference>
<dbReference type="GO" id="GO:0005737">
    <property type="term" value="C:cytoplasm"/>
    <property type="evidence" value="ECO:0007669"/>
    <property type="project" value="UniProtKB-SubCell"/>
</dbReference>
<name>A0A388TCJ2_TERA1</name>
<accession>A0A388TCJ2</accession>
<evidence type="ECO:0000256" key="2">
    <source>
        <dbReference type="ARBA" id="ARBA00022490"/>
    </source>
</evidence>
<dbReference type="NCBIfam" id="TIGR00228">
    <property type="entry name" value="ruvC"/>
    <property type="match status" value="1"/>
</dbReference>
<organism evidence="15 16">
    <name type="scientific">Termititenax aidoneus</name>
    <dbReference type="NCBI Taxonomy" id="2218524"/>
    <lineage>
        <taxon>Bacteria</taxon>
        <taxon>Bacillati</taxon>
        <taxon>Candidatus Margulisiibacteriota</taxon>
        <taxon>Candidatus Termititenacia</taxon>
        <taxon>Candidatus Termititenacales</taxon>
        <taxon>Candidatus Termititenacaceae</taxon>
        <taxon>Candidatus Termititenax</taxon>
    </lineage>
</organism>
<reference evidence="15 16" key="1">
    <citation type="journal article" date="2019" name="ISME J.">
        <title>Genome analyses of uncultured TG2/ZB3 bacteria in 'Margulisbacteria' specifically attached to ectosymbiotic spirochetes of protists in the termite gut.</title>
        <authorList>
            <person name="Utami Y.D."/>
            <person name="Kuwahara H."/>
            <person name="Igai K."/>
            <person name="Murakami T."/>
            <person name="Sugaya K."/>
            <person name="Morikawa T."/>
            <person name="Nagura Y."/>
            <person name="Yuki M."/>
            <person name="Deevong P."/>
            <person name="Inoue T."/>
            <person name="Kihara K."/>
            <person name="Lo N."/>
            <person name="Yamada A."/>
            <person name="Ohkuma M."/>
            <person name="Hongoh Y."/>
        </authorList>
    </citation>
    <scope>NUCLEOTIDE SEQUENCE [LARGE SCALE GENOMIC DNA]</scope>
    <source>
        <strain evidence="15">NkOx7-01</strain>
    </source>
</reference>
<keyword evidence="8 13" id="KW-0460">Magnesium</keyword>
<keyword evidence="11 13" id="KW-0234">DNA repair</keyword>
<evidence type="ECO:0000256" key="6">
    <source>
        <dbReference type="ARBA" id="ARBA00022763"/>
    </source>
</evidence>
<keyword evidence="15" id="KW-0547">Nucleotide-binding</keyword>
<evidence type="ECO:0000256" key="1">
    <source>
        <dbReference type="ARBA" id="ARBA00009518"/>
    </source>
</evidence>
<keyword evidence="9 13" id="KW-0238">DNA-binding</keyword>
<keyword evidence="10 13" id="KW-0233">DNA recombination</keyword>
<comment type="catalytic activity">
    <reaction evidence="12 13">
        <text>Endonucleolytic cleavage at a junction such as a reciprocal single-stranded crossover between two homologous DNA duplexes (Holliday junction).</text>
        <dbReference type="EC" id="3.1.21.10"/>
    </reaction>
</comment>
<keyword evidence="15" id="KW-0067">ATP-binding</keyword>
<dbReference type="GO" id="GO:0004386">
    <property type="term" value="F:helicase activity"/>
    <property type="evidence" value="ECO:0007669"/>
    <property type="project" value="UniProtKB-KW"/>
</dbReference>
<feature type="active site" evidence="13">
    <location>
        <position position="73"/>
    </location>
</feature>
<dbReference type="CDD" id="cd16962">
    <property type="entry name" value="RuvC"/>
    <property type="match status" value="1"/>
</dbReference>
<protein>
    <recommendedName>
        <fullName evidence="13 14">Crossover junction endodeoxyribonuclease RuvC</fullName>
        <ecNumber evidence="13 14">3.1.21.10</ecNumber>
    </recommendedName>
    <alternativeName>
        <fullName evidence="13">Holliday junction nuclease RuvC</fullName>
    </alternativeName>
    <alternativeName>
        <fullName evidence="13">Holliday junction resolvase RuvC</fullName>
    </alternativeName>
</protein>
<keyword evidence="4 13" id="KW-0479">Metal-binding</keyword>
<sequence length="170" mass="18622">MLKKNSRLILGIDPGTALVGWGLVRQQGSRLSVQAHGCIKNPPQMPQSERLLRIYEQLTEVIAEHRPDAVAVEQLFFSKNVTTGISVAQARGVILLTAIQAGVTLAEYRPDQIKTSVCGYGRADKKQVQLMVKRLLGLKEIVKSDDTADALATAICHAHSSILDRVKIKK</sequence>
<dbReference type="Pfam" id="PF02075">
    <property type="entry name" value="RuvC"/>
    <property type="match status" value="1"/>
</dbReference>